<evidence type="ECO:0000313" key="3">
    <source>
        <dbReference type="EMBL" id="GMI35399.1"/>
    </source>
</evidence>
<accession>A0ABQ6MXU4</accession>
<name>A0ABQ6MXU4_9STRA</name>
<proteinExistence type="predicted"/>
<sequence length="493" mass="48623">MSSDDAPTSAPLKPLGLDIGSSCSRLSIASFVLAPGAGSCKVATSVVSTANGVRYTPSVAVADPKKEGMYVVGETALELLRRSSSTAENKGQVVLGTPNSVPSSLAAATTAEFFKELQSMSCGAVGLPTGQPSDRLRAVVSLPPSLSAPSLTAAVEAGFGAGSVLACLPEAACVCVAHGLGGSGGARTAPHNWRRALVVSWGAAGLTLTPVARAGTADAFRVEASAATSLGPEVGGERIVDAVVAHCAGLFARKNSGLDVFESGKAIARLRLACEIAVRTLAKGSATSVDVDGLVDGVDLRVPLSRPRFEMLAAAALAPAKDLLKKAAAAGDYQVVLKAGAVCLMPAAAAAIEEAFPGCWHGLGSVPADEAAAVGAASHAAVLVEAGLADGPAGEAEGLAAVKGLSVGVALLAGGEVAGEVLEVLGDGAPVGCYCEGRVDAPEGGEVGVVDMKTGKVLAKIGDVGKGSVGVFLAANKEGGIMVRCGNAEGVIA</sequence>
<evidence type="ECO:0000256" key="1">
    <source>
        <dbReference type="ARBA" id="ARBA00022741"/>
    </source>
</evidence>
<dbReference type="InterPro" id="IPR013126">
    <property type="entry name" value="Hsp_70_fam"/>
</dbReference>
<evidence type="ECO:0000313" key="4">
    <source>
        <dbReference type="Proteomes" id="UP001165060"/>
    </source>
</evidence>
<dbReference type="SUPFAM" id="SSF53067">
    <property type="entry name" value="Actin-like ATPase domain"/>
    <property type="match status" value="1"/>
</dbReference>
<organism evidence="3 4">
    <name type="scientific">Tetraparma gracilis</name>
    <dbReference type="NCBI Taxonomy" id="2962635"/>
    <lineage>
        <taxon>Eukaryota</taxon>
        <taxon>Sar</taxon>
        <taxon>Stramenopiles</taxon>
        <taxon>Ochrophyta</taxon>
        <taxon>Bolidophyceae</taxon>
        <taxon>Parmales</taxon>
        <taxon>Triparmaceae</taxon>
        <taxon>Tetraparma</taxon>
    </lineage>
</organism>
<evidence type="ECO:0000256" key="2">
    <source>
        <dbReference type="ARBA" id="ARBA00022840"/>
    </source>
</evidence>
<keyword evidence="4" id="KW-1185">Reference proteome</keyword>
<reference evidence="3 4" key="1">
    <citation type="journal article" date="2023" name="Commun. Biol.">
        <title>Genome analysis of Parmales, the sister group of diatoms, reveals the evolutionary specialization of diatoms from phago-mixotrophs to photoautotrophs.</title>
        <authorList>
            <person name="Ban H."/>
            <person name="Sato S."/>
            <person name="Yoshikawa S."/>
            <person name="Yamada K."/>
            <person name="Nakamura Y."/>
            <person name="Ichinomiya M."/>
            <person name="Sato N."/>
            <person name="Blanc-Mathieu R."/>
            <person name="Endo H."/>
            <person name="Kuwata A."/>
            <person name="Ogata H."/>
        </authorList>
    </citation>
    <scope>NUCLEOTIDE SEQUENCE [LARGE SCALE GENOMIC DNA]</scope>
</reference>
<keyword evidence="2" id="KW-0067">ATP-binding</keyword>
<dbReference type="Gene3D" id="3.90.640.10">
    <property type="entry name" value="Actin, Chain A, domain 4"/>
    <property type="match status" value="1"/>
</dbReference>
<dbReference type="PANTHER" id="PTHR19375">
    <property type="entry name" value="HEAT SHOCK PROTEIN 70KDA"/>
    <property type="match status" value="1"/>
</dbReference>
<dbReference type="Proteomes" id="UP001165060">
    <property type="component" value="Unassembled WGS sequence"/>
</dbReference>
<comment type="caution">
    <text evidence="3">The sequence shown here is derived from an EMBL/GenBank/DDBJ whole genome shotgun (WGS) entry which is preliminary data.</text>
</comment>
<gene>
    <name evidence="3" type="ORF">TeGR_g11525</name>
</gene>
<protein>
    <submittedName>
        <fullName evidence="3">Uncharacterized protein</fullName>
    </submittedName>
</protein>
<dbReference type="EMBL" id="BRYB01004699">
    <property type="protein sequence ID" value="GMI35399.1"/>
    <property type="molecule type" value="Genomic_DNA"/>
</dbReference>
<dbReference type="InterPro" id="IPR043129">
    <property type="entry name" value="ATPase_NBD"/>
</dbReference>
<dbReference type="Gene3D" id="3.30.420.40">
    <property type="match status" value="2"/>
</dbReference>
<keyword evidence="1" id="KW-0547">Nucleotide-binding</keyword>
<dbReference type="Pfam" id="PF00012">
    <property type="entry name" value="HSP70"/>
    <property type="match status" value="1"/>
</dbReference>